<evidence type="ECO:0000256" key="6">
    <source>
        <dbReference type="ARBA" id="ARBA00023242"/>
    </source>
</evidence>
<dbReference type="GO" id="GO:0034399">
    <property type="term" value="C:nuclear periphery"/>
    <property type="evidence" value="ECO:0007669"/>
    <property type="project" value="TreeGrafter"/>
</dbReference>
<evidence type="ECO:0000256" key="1">
    <source>
        <dbReference type="ARBA" id="ARBA00004540"/>
    </source>
</evidence>
<protein>
    <recommendedName>
        <fullName evidence="12">LEM-like domain-containing protein</fullName>
    </recommendedName>
</protein>
<gene>
    <name evidence="10" type="ORF">PV04_01686</name>
</gene>
<feature type="compositionally biased region" description="Low complexity" evidence="7">
    <location>
        <begin position="261"/>
        <end position="271"/>
    </location>
</feature>
<organism evidence="10 11">
    <name type="scientific">Phialophora macrospora</name>
    <dbReference type="NCBI Taxonomy" id="1851006"/>
    <lineage>
        <taxon>Eukaryota</taxon>
        <taxon>Fungi</taxon>
        <taxon>Dikarya</taxon>
        <taxon>Ascomycota</taxon>
        <taxon>Pezizomycotina</taxon>
        <taxon>Eurotiomycetes</taxon>
        <taxon>Chaetothyriomycetidae</taxon>
        <taxon>Chaetothyriales</taxon>
        <taxon>Herpotrichiellaceae</taxon>
        <taxon>Phialophora</taxon>
    </lineage>
</organism>
<feature type="compositionally biased region" description="Basic and acidic residues" evidence="7">
    <location>
        <begin position="175"/>
        <end position="189"/>
    </location>
</feature>
<dbReference type="Gene3D" id="1.10.10.1180">
    <property type="entry name" value="MAN1, winged-helix domain"/>
    <property type="match status" value="1"/>
</dbReference>
<dbReference type="GO" id="GO:0003682">
    <property type="term" value="F:chromatin binding"/>
    <property type="evidence" value="ECO:0007669"/>
    <property type="project" value="InterPro"/>
</dbReference>
<comment type="subcellular location">
    <subcellularLocation>
        <location evidence="1">Nucleus inner membrane</location>
    </subcellularLocation>
</comment>
<evidence type="ECO:0000313" key="11">
    <source>
        <dbReference type="Proteomes" id="UP000054266"/>
    </source>
</evidence>
<dbReference type="GO" id="GO:0071763">
    <property type="term" value="P:nuclear membrane organization"/>
    <property type="evidence" value="ECO:0007669"/>
    <property type="project" value="TreeGrafter"/>
</dbReference>
<keyword evidence="6" id="KW-0539">Nucleus</keyword>
<sequence length="716" mass="78790">MADEDELYFLQPGFELNSLTVPRLRSILVAQNIHYPSSAKKSQLLEILENEVLPRREKLLRAQARVRRTSKGITDVPSSQESTISGDEGDDRQLMPPPPAPRTPRSRKSKSDLTAGESAVRAPSTSKRTKTPSRRSATRTPRASDAEHTEPEDAKSTVRRPRKSAPAHVVLEPAVKIEEPDARLKRESLEAGTSPFSDDNPFQSGSSPPSASDRRKSASRSRKSLSSSTTTKRKQTTSASLKPEDSPPSRSTVSFPISRVTSTGTEDGITTTEEFTPDAARELAEDEQNGQLVQGRTSTLVRRKKKKTAGPIAKTAPLAILTTVLGALGAWYRQEKINVGYCGVGEPNWSLASNPHIPAWVHENFQPSCEPCPQHAVCYPNMEVECENDFVLKPHPLSLNGGLPLPPTCEPDSEKQRRIKAVADRAIEELRERRASYECGEEITAPSNPVARETGASKAVAKSTKPQLEITEEDLKKTVSKMKRRGMTDEEFEDLWRGALGDILGRDEVQVTQDRSGRQLLSSSSLARLPFTCAIRRSLLRAVAENRIPIAILILLASGLAYGRNQIITHKQNTARIPGLVATTLDRLATQASLNQDGRVSEPFISIGQLRDDVLRSVFSASERERVWRSVRRIVEGNSNVRAGNREGGKTGEVSRVWEWIGPVDLAPGLEGRRSGGLITDGRTGESSSPGDDRVVKREDGSNLDVRRWDEGRPIY</sequence>
<reference evidence="10 11" key="1">
    <citation type="submission" date="2015-01" db="EMBL/GenBank/DDBJ databases">
        <title>The Genome Sequence of Capronia semiimmersa CBS27337.</title>
        <authorList>
            <consortium name="The Broad Institute Genomics Platform"/>
            <person name="Cuomo C."/>
            <person name="de Hoog S."/>
            <person name="Gorbushina A."/>
            <person name="Stielow B."/>
            <person name="Teixiera M."/>
            <person name="Abouelleil A."/>
            <person name="Chapman S.B."/>
            <person name="Priest M."/>
            <person name="Young S.K."/>
            <person name="Wortman J."/>
            <person name="Nusbaum C."/>
            <person name="Birren B."/>
        </authorList>
    </citation>
    <scope>NUCLEOTIDE SEQUENCE [LARGE SCALE GENOMIC DNA]</scope>
    <source>
        <strain evidence="10 11">CBS 27337</strain>
    </source>
</reference>
<evidence type="ECO:0000259" key="8">
    <source>
        <dbReference type="Pfam" id="PF09402"/>
    </source>
</evidence>
<dbReference type="AlphaFoldDB" id="A0A0D2D7P1"/>
<evidence type="ECO:0000256" key="3">
    <source>
        <dbReference type="ARBA" id="ARBA00022692"/>
    </source>
</evidence>
<dbReference type="Pfam" id="PF12949">
    <property type="entry name" value="HeH"/>
    <property type="match status" value="1"/>
</dbReference>
<dbReference type="Pfam" id="PF09402">
    <property type="entry name" value="MSC"/>
    <property type="match status" value="1"/>
</dbReference>
<evidence type="ECO:0000256" key="4">
    <source>
        <dbReference type="ARBA" id="ARBA00022989"/>
    </source>
</evidence>
<keyword evidence="3" id="KW-0812">Transmembrane</keyword>
<evidence type="ECO:0000256" key="7">
    <source>
        <dbReference type="SAM" id="MobiDB-lite"/>
    </source>
</evidence>
<dbReference type="InterPro" id="IPR044780">
    <property type="entry name" value="Heh2/Src1"/>
</dbReference>
<feature type="compositionally biased region" description="Polar residues" evidence="7">
    <location>
        <begin position="289"/>
        <end position="300"/>
    </location>
</feature>
<feature type="domain" description="Man1/Src1-like C-terminal" evidence="8">
    <location>
        <begin position="321"/>
        <end position="663"/>
    </location>
</feature>
<evidence type="ECO:0000313" key="10">
    <source>
        <dbReference type="EMBL" id="KIW73581.1"/>
    </source>
</evidence>
<feature type="compositionally biased region" description="Low complexity" evidence="7">
    <location>
        <begin position="224"/>
        <end position="240"/>
    </location>
</feature>
<evidence type="ECO:0000259" key="9">
    <source>
        <dbReference type="Pfam" id="PF12949"/>
    </source>
</evidence>
<keyword evidence="5" id="KW-0472">Membrane</keyword>
<dbReference type="InterPro" id="IPR036361">
    <property type="entry name" value="SAP_dom_sf"/>
</dbReference>
<proteinExistence type="predicted"/>
<feature type="region of interest" description="Disordered" evidence="7">
    <location>
        <begin position="67"/>
        <end position="271"/>
    </location>
</feature>
<dbReference type="GO" id="GO:0005783">
    <property type="term" value="C:endoplasmic reticulum"/>
    <property type="evidence" value="ECO:0007669"/>
    <property type="project" value="TreeGrafter"/>
</dbReference>
<keyword evidence="11" id="KW-1185">Reference proteome</keyword>
<dbReference type="InterPro" id="IPR018996">
    <property type="entry name" value="Man1/Src1-like_C"/>
</dbReference>
<evidence type="ECO:0008006" key="12">
    <source>
        <dbReference type="Google" id="ProtNLM"/>
    </source>
</evidence>
<feature type="compositionally biased region" description="Basic residues" evidence="7">
    <location>
        <begin position="127"/>
        <end position="137"/>
    </location>
</feature>
<accession>A0A0D2D7P1</accession>
<dbReference type="PANTHER" id="PTHR47808:SF2">
    <property type="entry name" value="LEM DOMAIN-CONTAINING PROTEIN 2"/>
    <property type="match status" value="1"/>
</dbReference>
<evidence type="ECO:0000256" key="2">
    <source>
        <dbReference type="ARBA" id="ARBA00022553"/>
    </source>
</evidence>
<feature type="domain" description="HeH/LEM" evidence="9">
    <location>
        <begin position="16"/>
        <end position="50"/>
    </location>
</feature>
<dbReference type="InterPro" id="IPR041885">
    <property type="entry name" value="MAN1_winged_helix_dom"/>
</dbReference>
<feature type="region of interest" description="Disordered" evidence="7">
    <location>
        <begin position="283"/>
        <end position="309"/>
    </location>
</feature>
<feature type="region of interest" description="Disordered" evidence="7">
    <location>
        <begin position="671"/>
        <end position="703"/>
    </location>
</feature>
<name>A0A0D2D7P1_9EURO</name>
<evidence type="ECO:0000256" key="5">
    <source>
        <dbReference type="ARBA" id="ARBA00023136"/>
    </source>
</evidence>
<dbReference type="InterPro" id="IPR025856">
    <property type="entry name" value="HeH/LEM_domain"/>
</dbReference>
<dbReference type="EMBL" id="KN846956">
    <property type="protein sequence ID" value="KIW73581.1"/>
    <property type="molecule type" value="Genomic_DNA"/>
</dbReference>
<dbReference type="CDD" id="cd12935">
    <property type="entry name" value="LEM_like"/>
    <property type="match status" value="1"/>
</dbReference>
<dbReference type="HOGENOM" id="CLU_010838_2_0_1"/>
<feature type="compositionally biased region" description="Polar residues" evidence="7">
    <location>
        <begin position="76"/>
        <end position="85"/>
    </location>
</feature>
<dbReference type="GO" id="GO:0005637">
    <property type="term" value="C:nuclear inner membrane"/>
    <property type="evidence" value="ECO:0007669"/>
    <property type="project" value="UniProtKB-SubCell"/>
</dbReference>
<feature type="compositionally biased region" description="Basic and acidic residues" evidence="7">
    <location>
        <begin position="142"/>
        <end position="156"/>
    </location>
</feature>
<feature type="compositionally biased region" description="Basic and acidic residues" evidence="7">
    <location>
        <begin position="691"/>
        <end position="703"/>
    </location>
</feature>
<dbReference type="STRING" id="5601.A0A0D2D7P1"/>
<dbReference type="Proteomes" id="UP000054266">
    <property type="component" value="Unassembled WGS sequence"/>
</dbReference>
<dbReference type="PANTHER" id="PTHR47808">
    <property type="entry name" value="INNER NUCLEAR MEMBRANE PROTEIN HEH2-RELATED"/>
    <property type="match status" value="1"/>
</dbReference>
<dbReference type="Gene3D" id="1.10.720.30">
    <property type="entry name" value="SAP domain"/>
    <property type="match status" value="1"/>
</dbReference>
<feature type="compositionally biased region" description="Polar residues" evidence="7">
    <location>
        <begin position="194"/>
        <end position="205"/>
    </location>
</feature>
<keyword evidence="4" id="KW-1133">Transmembrane helix</keyword>
<keyword evidence="2" id="KW-0597">Phosphoprotein</keyword>